<accession>A0A8H3X0Y8</accession>
<sequence>MDAKPERRPSAEEINQILYFWNDYDFTNVFGSNIYSKYSEEQLCQLKSIKKIFSEMDEIKFNPSALSRFVHPDAEYTSRELSFENLPQPVNSNEVTIIGKYIVCFYYFISSSFNHTKLDLKI</sequence>
<gene>
    <name evidence="1" type="ORF">F8M41_012406</name>
</gene>
<reference evidence="1 2" key="1">
    <citation type="journal article" date="2019" name="Environ. Microbiol.">
        <title>At the nexus of three kingdoms: the genome of the mycorrhizal fungus Gigaspora margarita provides insights into plant, endobacterial and fungal interactions.</title>
        <authorList>
            <person name="Venice F."/>
            <person name="Ghignone S."/>
            <person name="Salvioli di Fossalunga A."/>
            <person name="Amselem J."/>
            <person name="Novero M."/>
            <person name="Xianan X."/>
            <person name="Sedzielewska Toro K."/>
            <person name="Morin E."/>
            <person name="Lipzen A."/>
            <person name="Grigoriev I.V."/>
            <person name="Henrissat B."/>
            <person name="Martin F.M."/>
            <person name="Bonfante P."/>
        </authorList>
    </citation>
    <scope>NUCLEOTIDE SEQUENCE [LARGE SCALE GENOMIC DNA]</scope>
    <source>
        <strain evidence="1 2">BEG34</strain>
    </source>
</reference>
<dbReference type="GO" id="GO:0016301">
    <property type="term" value="F:kinase activity"/>
    <property type="evidence" value="ECO:0007669"/>
    <property type="project" value="UniProtKB-KW"/>
</dbReference>
<evidence type="ECO:0000313" key="2">
    <source>
        <dbReference type="Proteomes" id="UP000439903"/>
    </source>
</evidence>
<keyword evidence="2" id="KW-1185">Reference proteome</keyword>
<dbReference type="AlphaFoldDB" id="A0A8H3X0Y8"/>
<organism evidence="1 2">
    <name type="scientific">Gigaspora margarita</name>
    <dbReference type="NCBI Taxonomy" id="4874"/>
    <lineage>
        <taxon>Eukaryota</taxon>
        <taxon>Fungi</taxon>
        <taxon>Fungi incertae sedis</taxon>
        <taxon>Mucoromycota</taxon>
        <taxon>Glomeromycotina</taxon>
        <taxon>Glomeromycetes</taxon>
        <taxon>Diversisporales</taxon>
        <taxon>Gigasporaceae</taxon>
        <taxon>Gigaspora</taxon>
    </lineage>
</organism>
<evidence type="ECO:0000313" key="1">
    <source>
        <dbReference type="EMBL" id="KAF0378596.1"/>
    </source>
</evidence>
<proteinExistence type="predicted"/>
<comment type="caution">
    <text evidence="1">The sequence shown here is derived from an EMBL/GenBank/DDBJ whole genome shotgun (WGS) entry which is preliminary data.</text>
</comment>
<keyword evidence="1" id="KW-0418">Kinase</keyword>
<name>A0A8H3X0Y8_GIGMA</name>
<dbReference type="EMBL" id="WTPW01002516">
    <property type="protein sequence ID" value="KAF0378596.1"/>
    <property type="molecule type" value="Genomic_DNA"/>
</dbReference>
<keyword evidence="1" id="KW-0808">Transferase</keyword>
<dbReference type="Proteomes" id="UP000439903">
    <property type="component" value="Unassembled WGS sequence"/>
</dbReference>
<protein>
    <submittedName>
        <fullName evidence="1">Kinase-like domain-containing protein</fullName>
    </submittedName>
</protein>
<dbReference type="OrthoDB" id="2306808at2759"/>